<evidence type="ECO:0000313" key="8">
    <source>
        <dbReference type="EMBL" id="GLQ22309.1"/>
    </source>
</evidence>
<evidence type="ECO:0000256" key="2">
    <source>
        <dbReference type="ARBA" id="ARBA00022603"/>
    </source>
</evidence>
<evidence type="ECO:0000256" key="5">
    <source>
        <dbReference type="ARBA" id="ARBA00022694"/>
    </source>
</evidence>
<organism evidence="8 9">
    <name type="scientific">Algimonas ampicilliniresistens</name>
    <dbReference type="NCBI Taxonomy" id="1298735"/>
    <lineage>
        <taxon>Bacteria</taxon>
        <taxon>Pseudomonadati</taxon>
        <taxon>Pseudomonadota</taxon>
        <taxon>Alphaproteobacteria</taxon>
        <taxon>Maricaulales</taxon>
        <taxon>Robiginitomaculaceae</taxon>
        <taxon>Algimonas</taxon>
    </lineage>
</organism>
<dbReference type="SUPFAM" id="SSF75217">
    <property type="entry name" value="alpha/beta knot"/>
    <property type="match status" value="1"/>
</dbReference>
<name>A0ABQ5V459_9PROT</name>
<proteinExistence type="inferred from homology"/>
<dbReference type="Gene3D" id="3.40.1280.10">
    <property type="match status" value="1"/>
</dbReference>
<reference evidence="8" key="2">
    <citation type="submission" date="2023-01" db="EMBL/GenBank/DDBJ databases">
        <title>Draft genome sequence of Algimonas ampicilliniresistens strain NBRC 108219.</title>
        <authorList>
            <person name="Sun Q."/>
            <person name="Mori K."/>
        </authorList>
    </citation>
    <scope>NUCLEOTIDE SEQUENCE</scope>
    <source>
        <strain evidence="8">NBRC 108219</strain>
    </source>
</reference>
<evidence type="ECO:0000259" key="7">
    <source>
        <dbReference type="Pfam" id="PF00588"/>
    </source>
</evidence>
<dbReference type="InterPro" id="IPR016914">
    <property type="entry name" value="TrmL"/>
</dbReference>
<evidence type="ECO:0000256" key="4">
    <source>
        <dbReference type="ARBA" id="ARBA00022691"/>
    </source>
</evidence>
<comment type="catalytic activity">
    <reaction evidence="6">
        <text>cytidine(34) in tRNA + S-adenosyl-L-methionine = 2'-O-methylcytidine(34) in tRNA + S-adenosyl-L-homocysteine + H(+)</text>
        <dbReference type="Rhea" id="RHEA:43084"/>
        <dbReference type="Rhea" id="RHEA-COMP:10331"/>
        <dbReference type="Rhea" id="RHEA-COMP:10332"/>
        <dbReference type="ChEBI" id="CHEBI:15378"/>
        <dbReference type="ChEBI" id="CHEBI:57856"/>
        <dbReference type="ChEBI" id="CHEBI:59789"/>
        <dbReference type="ChEBI" id="CHEBI:74495"/>
        <dbReference type="ChEBI" id="CHEBI:82748"/>
        <dbReference type="EC" id="2.1.1.207"/>
    </reaction>
</comment>
<keyword evidence="1 6" id="KW-0963">Cytoplasm</keyword>
<keyword evidence="4 6" id="KW-0949">S-adenosyl-L-methionine</keyword>
<feature type="binding site" evidence="6">
    <location>
        <position position="142"/>
    </location>
    <ligand>
        <name>S-adenosyl-L-methionine</name>
        <dbReference type="ChEBI" id="CHEBI:59789"/>
    </ligand>
</feature>
<comment type="function">
    <text evidence="6">Methylates the ribose at the nucleotide 34 wobble position in the two leucyl isoacceptors tRNA(Leu)(CmAA) and tRNA(Leu)(cmnm5UmAA). Catalyzes the methyl transfer from S-adenosyl-L-methionine to the 2'-OH of the wobble nucleotide.</text>
</comment>
<accession>A0ABQ5V459</accession>
<reference evidence="8" key="1">
    <citation type="journal article" date="2014" name="Int. J. Syst. Evol. Microbiol.">
        <title>Complete genome of a new Firmicutes species belonging to the dominant human colonic microbiota ('Ruminococcus bicirculans') reveals two chromosomes and a selective capacity to utilize plant glucans.</title>
        <authorList>
            <consortium name="NISC Comparative Sequencing Program"/>
            <person name="Wegmann U."/>
            <person name="Louis P."/>
            <person name="Goesmann A."/>
            <person name="Henrissat B."/>
            <person name="Duncan S.H."/>
            <person name="Flint H.J."/>
        </authorList>
    </citation>
    <scope>NUCLEOTIDE SEQUENCE</scope>
    <source>
        <strain evidence="8">NBRC 108219</strain>
    </source>
</reference>
<comment type="caution">
    <text evidence="8">The sequence shown here is derived from an EMBL/GenBank/DDBJ whole genome shotgun (WGS) entry which is preliminary data.</text>
</comment>
<evidence type="ECO:0000313" key="9">
    <source>
        <dbReference type="Proteomes" id="UP001161391"/>
    </source>
</evidence>
<dbReference type="HAMAP" id="MF_01885">
    <property type="entry name" value="tRNA_methyltr_TrmL"/>
    <property type="match status" value="1"/>
</dbReference>
<dbReference type="InterPro" id="IPR001537">
    <property type="entry name" value="SpoU_MeTrfase"/>
</dbReference>
<comment type="catalytic activity">
    <reaction evidence="6">
        <text>5-carboxymethylaminomethyluridine(34) in tRNA(Leu) + S-adenosyl-L-methionine = 5-carboxymethylaminomethyl-2'-O-methyluridine(34) in tRNA(Leu) + S-adenosyl-L-homocysteine + H(+)</text>
        <dbReference type="Rhea" id="RHEA:43088"/>
        <dbReference type="Rhea" id="RHEA-COMP:10333"/>
        <dbReference type="Rhea" id="RHEA-COMP:10334"/>
        <dbReference type="ChEBI" id="CHEBI:15378"/>
        <dbReference type="ChEBI" id="CHEBI:57856"/>
        <dbReference type="ChEBI" id="CHEBI:59789"/>
        <dbReference type="ChEBI" id="CHEBI:74508"/>
        <dbReference type="ChEBI" id="CHEBI:74511"/>
        <dbReference type="EC" id="2.1.1.207"/>
    </reaction>
</comment>
<keyword evidence="2 6" id="KW-0489">Methyltransferase</keyword>
<evidence type="ECO:0000256" key="1">
    <source>
        <dbReference type="ARBA" id="ARBA00022490"/>
    </source>
</evidence>
<feature type="binding site" evidence="6">
    <location>
        <position position="148"/>
    </location>
    <ligand>
        <name>S-adenosyl-L-methionine</name>
        <dbReference type="ChEBI" id="CHEBI:59789"/>
    </ligand>
</feature>
<comment type="similarity">
    <text evidence="6">Belongs to the class IV-like SAM-binding methyltransferase superfamily. RNA methyltransferase TrmH family. TrmL subfamily.</text>
</comment>
<keyword evidence="9" id="KW-1185">Reference proteome</keyword>
<protein>
    <recommendedName>
        <fullName evidence="6">tRNA (cytidine(34)-2'-O)-methyltransferase</fullName>
        <ecNumber evidence="6">2.1.1.207</ecNumber>
    </recommendedName>
    <alternativeName>
        <fullName evidence="6">tRNA (cytidine/uridine-2'-O-)-methyltransferase TrmL</fullName>
    </alternativeName>
</protein>
<dbReference type="PANTHER" id="PTHR42971:SF1">
    <property type="entry name" value="TRNA (CYTIDINE(34)-2'-O)-METHYLTRANSFERASE"/>
    <property type="match status" value="1"/>
</dbReference>
<evidence type="ECO:0000256" key="6">
    <source>
        <dbReference type="HAMAP-Rule" id="MF_01885"/>
    </source>
</evidence>
<comment type="subcellular location">
    <subcellularLocation>
        <location evidence="6">Cytoplasm</location>
    </subcellularLocation>
</comment>
<feature type="binding site" evidence="6">
    <location>
        <position position="122"/>
    </location>
    <ligand>
        <name>S-adenosyl-L-methionine</name>
        <dbReference type="ChEBI" id="CHEBI:59789"/>
    </ligand>
</feature>
<dbReference type="Pfam" id="PF00588">
    <property type="entry name" value="SpoU_methylase"/>
    <property type="match status" value="1"/>
</dbReference>
<dbReference type="InterPro" id="IPR029026">
    <property type="entry name" value="tRNA_m1G_MTases_N"/>
</dbReference>
<comment type="caution">
    <text evidence="6">Lacks conserved residue(s) required for the propagation of feature annotation.</text>
</comment>
<sequence length="174" mass="18736">MQLIANGLQLEPCLGPAARAAMRAIMRIVLFQPGIAANFGNILRSAACFDVPVSVIEPLGFPLATKDVRRAAMDYGRDVSLTRHPNWESYSETPARHILFTTGGTESLEAFRFAAGDHLIFGNESAGVPQSVHDACDLRVSIPIRGRSLNLSNSVAIALFEALRQTDGLSKSVS</sequence>
<gene>
    <name evidence="6 8" type="primary">trmL</name>
    <name evidence="8" type="ORF">GCM10007853_01830</name>
</gene>
<comment type="subunit">
    <text evidence="6">Homodimer.</text>
</comment>
<evidence type="ECO:0000256" key="3">
    <source>
        <dbReference type="ARBA" id="ARBA00022679"/>
    </source>
</evidence>
<dbReference type="PANTHER" id="PTHR42971">
    <property type="entry name" value="TRNA (CYTIDINE(34)-2'-O)-METHYLTRANSFERASE"/>
    <property type="match status" value="1"/>
</dbReference>
<dbReference type="Proteomes" id="UP001161391">
    <property type="component" value="Unassembled WGS sequence"/>
</dbReference>
<dbReference type="CDD" id="cd18094">
    <property type="entry name" value="SpoU-like_TrmL"/>
    <property type="match status" value="1"/>
</dbReference>
<dbReference type="EMBL" id="BSNK01000001">
    <property type="protein sequence ID" value="GLQ22309.1"/>
    <property type="molecule type" value="Genomic_DNA"/>
</dbReference>
<dbReference type="PIRSF" id="PIRSF029256">
    <property type="entry name" value="SpoU_TrmH_prd"/>
    <property type="match status" value="1"/>
</dbReference>
<keyword evidence="3 6" id="KW-0808">Transferase</keyword>
<dbReference type="InterPro" id="IPR029028">
    <property type="entry name" value="Alpha/beta_knot_MTases"/>
</dbReference>
<keyword evidence="5 6" id="KW-0819">tRNA processing</keyword>
<dbReference type="EC" id="2.1.1.207" evidence="6"/>
<feature type="domain" description="tRNA/rRNA methyltransferase SpoU type" evidence="7">
    <location>
        <begin position="26"/>
        <end position="160"/>
    </location>
</feature>